<sequence>MSKTWTFIGGVVAGIVGVFTAAYVATELESQAGSDCPETTEQESLALPEGKGEKI</sequence>
<dbReference type="AlphaFoldDB" id="A0A7W8C3V6"/>
<evidence type="ECO:0000313" key="4">
    <source>
        <dbReference type="Proteomes" id="UP000539075"/>
    </source>
</evidence>
<keyword evidence="4" id="KW-1185">Reference proteome</keyword>
<dbReference type="Proteomes" id="UP000539075">
    <property type="component" value="Unassembled WGS sequence"/>
</dbReference>
<protein>
    <submittedName>
        <fullName evidence="3">Uncharacterized protein</fullName>
    </submittedName>
</protein>
<dbReference type="EMBL" id="JACHGO010000007">
    <property type="protein sequence ID" value="MBB5144313.1"/>
    <property type="molecule type" value="Genomic_DNA"/>
</dbReference>
<proteinExistence type="predicted"/>
<feature type="region of interest" description="Disordered" evidence="1">
    <location>
        <begin position="30"/>
        <end position="55"/>
    </location>
</feature>
<comment type="caution">
    <text evidence="3">The sequence shown here is derived from an EMBL/GenBank/DDBJ whole genome shotgun (WGS) entry which is preliminary data.</text>
</comment>
<evidence type="ECO:0000256" key="2">
    <source>
        <dbReference type="SAM" id="Phobius"/>
    </source>
</evidence>
<feature type="transmembrane region" description="Helical" evidence="2">
    <location>
        <begin position="6"/>
        <end position="25"/>
    </location>
</feature>
<accession>A0A7W8C3V6</accession>
<keyword evidence="2" id="KW-0472">Membrane</keyword>
<evidence type="ECO:0000256" key="1">
    <source>
        <dbReference type="SAM" id="MobiDB-lite"/>
    </source>
</evidence>
<dbReference type="RefSeq" id="WP_183721028.1">
    <property type="nucleotide sequence ID" value="NZ_JACHGO010000007.1"/>
</dbReference>
<feature type="compositionally biased region" description="Polar residues" evidence="1">
    <location>
        <begin position="30"/>
        <end position="43"/>
    </location>
</feature>
<keyword evidence="2" id="KW-1133">Transmembrane helix</keyword>
<keyword evidence="2" id="KW-0812">Transmembrane</keyword>
<organism evidence="3 4">
    <name type="scientific">Desulfovibrio intestinalis</name>
    <dbReference type="NCBI Taxonomy" id="58621"/>
    <lineage>
        <taxon>Bacteria</taxon>
        <taxon>Pseudomonadati</taxon>
        <taxon>Thermodesulfobacteriota</taxon>
        <taxon>Desulfovibrionia</taxon>
        <taxon>Desulfovibrionales</taxon>
        <taxon>Desulfovibrionaceae</taxon>
        <taxon>Desulfovibrio</taxon>
    </lineage>
</organism>
<name>A0A7W8C3V6_9BACT</name>
<evidence type="ECO:0000313" key="3">
    <source>
        <dbReference type="EMBL" id="MBB5144313.1"/>
    </source>
</evidence>
<gene>
    <name evidence="3" type="ORF">HNQ38_002424</name>
</gene>
<reference evidence="3 4" key="1">
    <citation type="submission" date="2020-08" db="EMBL/GenBank/DDBJ databases">
        <title>Genomic Encyclopedia of Type Strains, Phase IV (KMG-IV): sequencing the most valuable type-strain genomes for metagenomic binning, comparative biology and taxonomic classification.</title>
        <authorList>
            <person name="Goeker M."/>
        </authorList>
    </citation>
    <scope>NUCLEOTIDE SEQUENCE [LARGE SCALE GENOMIC DNA]</scope>
    <source>
        <strain evidence="3 4">DSM 11275</strain>
    </source>
</reference>